<keyword evidence="2" id="KW-0812">Transmembrane</keyword>
<name>A0A2P2QS58_RHIMU</name>
<feature type="transmembrane region" description="Helical" evidence="2">
    <location>
        <begin position="35"/>
        <end position="61"/>
    </location>
</feature>
<feature type="region of interest" description="Disordered" evidence="1">
    <location>
        <begin position="1"/>
        <end position="24"/>
    </location>
</feature>
<dbReference type="InterPro" id="IPR004864">
    <property type="entry name" value="LEA_2"/>
</dbReference>
<protein>
    <submittedName>
        <fullName evidence="4">Uncharacterized protein LOC101306460</fullName>
    </submittedName>
</protein>
<dbReference type="Gene3D" id="2.60.40.1820">
    <property type="match status" value="1"/>
</dbReference>
<dbReference type="EMBL" id="GGEC01089291">
    <property type="protein sequence ID" value="MBX69775.1"/>
    <property type="molecule type" value="Transcribed_RNA"/>
</dbReference>
<dbReference type="AlphaFoldDB" id="A0A2P2QS58"/>
<dbReference type="PANTHER" id="PTHR31852">
    <property type="entry name" value="LATE EMBRYOGENESIS ABUNDANT (LEA) HYDROXYPROLINE-RICH GLYCOPROTEIN FAMILY"/>
    <property type="match status" value="1"/>
</dbReference>
<dbReference type="SUPFAM" id="SSF117070">
    <property type="entry name" value="LEA14-like"/>
    <property type="match status" value="1"/>
</dbReference>
<evidence type="ECO:0000313" key="4">
    <source>
        <dbReference type="EMBL" id="MBX69775.1"/>
    </source>
</evidence>
<proteinExistence type="predicted"/>
<evidence type="ECO:0000256" key="2">
    <source>
        <dbReference type="SAM" id="Phobius"/>
    </source>
</evidence>
<feature type="domain" description="Late embryogenesis abundant protein LEA-2 subgroup" evidence="3">
    <location>
        <begin position="98"/>
        <end position="197"/>
    </location>
</feature>
<organism evidence="4">
    <name type="scientific">Rhizophora mucronata</name>
    <name type="common">Asiatic mangrove</name>
    <dbReference type="NCBI Taxonomy" id="61149"/>
    <lineage>
        <taxon>Eukaryota</taxon>
        <taxon>Viridiplantae</taxon>
        <taxon>Streptophyta</taxon>
        <taxon>Embryophyta</taxon>
        <taxon>Tracheophyta</taxon>
        <taxon>Spermatophyta</taxon>
        <taxon>Magnoliopsida</taxon>
        <taxon>eudicotyledons</taxon>
        <taxon>Gunneridae</taxon>
        <taxon>Pentapetalae</taxon>
        <taxon>rosids</taxon>
        <taxon>fabids</taxon>
        <taxon>Malpighiales</taxon>
        <taxon>Rhizophoraceae</taxon>
        <taxon>Rhizophora</taxon>
    </lineage>
</organism>
<keyword evidence="2" id="KW-1133">Transmembrane helix</keyword>
<sequence length="218" mass="24044">MEQDQVRPLASAAENPSSDGGEAAQQLQNIRRRRFIKCCGCTTSLFLILAIVVVILILTVFRIRDPIIKMNGVTITRADLINGTIPRPGSNITILADVSVKNPNEVSFRYTNTTTTLLYHGVLVGEARGPPGKAKARRTMRMNVTLDIITDRLISNPSLTADFGSGLLTITSNSRVPGTVKFLHIIRKNIVVRMNCSLSVSLSSREIQSQRCRRKVEL</sequence>
<evidence type="ECO:0000259" key="3">
    <source>
        <dbReference type="Pfam" id="PF03168"/>
    </source>
</evidence>
<reference evidence="4" key="1">
    <citation type="submission" date="2018-02" db="EMBL/GenBank/DDBJ databases">
        <title>Rhizophora mucronata_Transcriptome.</title>
        <authorList>
            <person name="Meera S.P."/>
            <person name="Sreeshan A."/>
            <person name="Augustine A."/>
        </authorList>
    </citation>
    <scope>NUCLEOTIDE SEQUENCE</scope>
    <source>
        <tissue evidence="4">Leaf</tissue>
    </source>
</reference>
<keyword evidence="2" id="KW-0472">Membrane</keyword>
<dbReference type="Pfam" id="PF03168">
    <property type="entry name" value="LEA_2"/>
    <property type="match status" value="1"/>
</dbReference>
<dbReference type="InterPro" id="IPR055301">
    <property type="entry name" value="Lea14-like_2"/>
</dbReference>
<evidence type="ECO:0000256" key="1">
    <source>
        <dbReference type="SAM" id="MobiDB-lite"/>
    </source>
</evidence>
<accession>A0A2P2QS58</accession>